<dbReference type="GeneID" id="9992613"/>
<dbReference type="Proteomes" id="UP000294028">
    <property type="component" value="Unassembled WGS sequence"/>
</dbReference>
<protein>
    <recommendedName>
        <fullName evidence="5">Small CPxCG-related zinc finger protein</fullName>
    </recommendedName>
</protein>
<name>A0A482TJ28_9EURY</name>
<proteinExistence type="predicted"/>
<dbReference type="EMBL" id="RZHH01000002">
    <property type="protein sequence ID" value="RYJ15208.1"/>
    <property type="molecule type" value="Genomic_DNA"/>
</dbReference>
<evidence type="ECO:0008006" key="5">
    <source>
        <dbReference type="Google" id="ProtNLM"/>
    </source>
</evidence>
<accession>A0A482TJ28</accession>
<organism evidence="2 3">
    <name type="scientific">Halogeometricum borinquense</name>
    <dbReference type="NCBI Taxonomy" id="60847"/>
    <lineage>
        <taxon>Archaea</taxon>
        <taxon>Methanobacteriati</taxon>
        <taxon>Methanobacteriota</taxon>
        <taxon>Stenosarchaea group</taxon>
        <taxon>Halobacteria</taxon>
        <taxon>Halobacteriales</taxon>
        <taxon>Haloferacaceae</taxon>
        <taxon>Halogeometricum</taxon>
    </lineage>
</organism>
<dbReference type="Proteomes" id="UP000465846">
    <property type="component" value="Chromosome"/>
</dbReference>
<evidence type="ECO:0000313" key="4">
    <source>
        <dbReference type="Proteomes" id="UP000465846"/>
    </source>
</evidence>
<evidence type="ECO:0000313" key="3">
    <source>
        <dbReference type="Proteomes" id="UP000294028"/>
    </source>
</evidence>
<dbReference type="EMBL" id="CP048739">
    <property type="protein sequence ID" value="QIB75753.1"/>
    <property type="molecule type" value="Genomic_DNA"/>
</dbReference>
<evidence type="ECO:0000313" key="2">
    <source>
        <dbReference type="EMBL" id="RYJ15208.1"/>
    </source>
</evidence>
<dbReference type="NCBIfam" id="NF041911">
    <property type="entry name" value="HVO_0649"/>
    <property type="match status" value="1"/>
</dbReference>
<dbReference type="OMA" id="PSCGAIE"/>
<dbReference type="AlphaFoldDB" id="A0A482TJ28"/>
<evidence type="ECO:0000313" key="1">
    <source>
        <dbReference type="EMBL" id="QIB75753.1"/>
    </source>
</evidence>
<sequence>MEHDDTGSTPFERLRSHMEHEDLVCPDCGYEDDGGEWTAETNGDQILYRHVCPSCGSVRKRTFTLDDDESSEPDER</sequence>
<dbReference type="InterPro" id="IPR049696">
    <property type="entry name" value="HVO_0649-like"/>
</dbReference>
<reference evidence="2 3" key="1">
    <citation type="submission" date="2018-12" db="EMBL/GenBank/DDBJ databases">
        <title>Genome analysis provides insights into bioremediation potentialities of Halogeometricum borinquense strain N11.</title>
        <authorList>
            <person name="Najjari A."/>
            <person name="Youssef N."/>
            <person name="Fhoula I."/>
            <person name="Ben Dhia O."/>
            <person name="Mahjoubi M."/>
            <person name="Ouzari H.I."/>
            <person name="Cherif A."/>
        </authorList>
    </citation>
    <scope>NUCLEOTIDE SEQUENCE [LARGE SCALE GENOMIC DNA]</scope>
    <source>
        <strain evidence="2 3">N11</strain>
    </source>
</reference>
<dbReference type="RefSeq" id="WP_006053615.1">
    <property type="nucleotide sequence ID" value="NZ_CP048739.1"/>
</dbReference>
<reference evidence="1 4" key="2">
    <citation type="submission" date="2020-02" db="EMBL/GenBank/DDBJ databases">
        <title>Whole genome sequence of Halogeometricum borinquense strain wsp4.</title>
        <authorList>
            <person name="Verma D.K."/>
            <person name="Gopal K."/>
            <person name="Prasad E.S."/>
        </authorList>
    </citation>
    <scope>NUCLEOTIDE SEQUENCE [LARGE SCALE GENOMIC DNA]</scope>
    <source>
        <strain evidence="1">Wsp4</strain>
        <strain evidence="4">wsp4</strain>
    </source>
</reference>
<gene>
    <name evidence="2" type="ORF">ELS19_15480</name>
    <name evidence="1" type="ORF">G3I44_16585</name>
</gene>